<keyword evidence="10" id="KW-1185">Reference proteome</keyword>
<evidence type="ECO:0000256" key="6">
    <source>
        <dbReference type="ARBA" id="ARBA00023136"/>
    </source>
</evidence>
<dbReference type="SMART" id="SM00219">
    <property type="entry name" value="TyrKc"/>
    <property type="match status" value="1"/>
</dbReference>
<evidence type="ECO:0000256" key="7">
    <source>
        <dbReference type="ARBA" id="ARBA00023157"/>
    </source>
</evidence>
<evidence type="ECO:0000313" key="9">
    <source>
        <dbReference type="EMBL" id="KAK6927532.1"/>
    </source>
</evidence>
<comment type="caution">
    <text evidence="9">The sequence shown here is derived from an EMBL/GenBank/DDBJ whole genome shotgun (WGS) entry which is preliminary data.</text>
</comment>
<dbReference type="Gene3D" id="1.10.510.10">
    <property type="entry name" value="Transferase(Phosphotransferase) domain 1"/>
    <property type="match status" value="2"/>
</dbReference>
<dbReference type="Proteomes" id="UP001370490">
    <property type="component" value="Unassembled WGS sequence"/>
</dbReference>
<keyword evidence="5" id="KW-1133">Transmembrane helix</keyword>
<proteinExistence type="predicted"/>
<feature type="domain" description="Protein kinase" evidence="8">
    <location>
        <begin position="95"/>
        <end position="417"/>
    </location>
</feature>
<dbReference type="SUPFAM" id="SSF56112">
    <property type="entry name" value="Protein kinase-like (PK-like)"/>
    <property type="match status" value="1"/>
</dbReference>
<evidence type="ECO:0000256" key="5">
    <source>
        <dbReference type="ARBA" id="ARBA00022989"/>
    </source>
</evidence>
<dbReference type="EMBL" id="JBAMMX010000014">
    <property type="protein sequence ID" value="KAK6927532.1"/>
    <property type="molecule type" value="Genomic_DNA"/>
</dbReference>
<keyword evidence="4" id="KW-0732">Signal</keyword>
<dbReference type="PROSITE" id="PS50011">
    <property type="entry name" value="PROTEIN_KINASE_DOM"/>
    <property type="match status" value="1"/>
</dbReference>
<keyword evidence="6" id="KW-0472">Membrane</keyword>
<evidence type="ECO:0000259" key="8">
    <source>
        <dbReference type="PROSITE" id="PS50011"/>
    </source>
</evidence>
<keyword evidence="7" id="KW-1015">Disulfide bond</keyword>
<gene>
    <name evidence="9" type="ORF">RJ641_006123</name>
</gene>
<protein>
    <submittedName>
        <fullName evidence="9">Serine-threonine/tyrosine-protein kinase, catalytic domain</fullName>
    </submittedName>
</protein>
<keyword evidence="9" id="KW-0808">Transferase</keyword>
<evidence type="ECO:0000256" key="4">
    <source>
        <dbReference type="ARBA" id="ARBA00022729"/>
    </source>
</evidence>
<dbReference type="InterPro" id="IPR044812">
    <property type="entry name" value="CERK1/LYK3-like"/>
</dbReference>
<evidence type="ECO:0000256" key="3">
    <source>
        <dbReference type="ARBA" id="ARBA00022692"/>
    </source>
</evidence>
<evidence type="ECO:0000256" key="2">
    <source>
        <dbReference type="ARBA" id="ARBA00022475"/>
    </source>
</evidence>
<dbReference type="InterPro" id="IPR000719">
    <property type="entry name" value="Prot_kinase_dom"/>
</dbReference>
<dbReference type="GO" id="GO:0045087">
    <property type="term" value="P:innate immune response"/>
    <property type="evidence" value="ECO:0007669"/>
    <property type="project" value="InterPro"/>
</dbReference>
<keyword evidence="3" id="KW-0812">Transmembrane</keyword>
<comment type="subcellular location">
    <subcellularLocation>
        <location evidence="1">Cell membrane</location>
        <topology evidence="1">Single-pass membrane protein</topology>
    </subcellularLocation>
</comment>
<dbReference type="GO" id="GO:0019199">
    <property type="term" value="F:transmembrane receptor protein kinase activity"/>
    <property type="evidence" value="ECO:0007669"/>
    <property type="project" value="InterPro"/>
</dbReference>
<dbReference type="InterPro" id="IPR020635">
    <property type="entry name" value="Tyr_kinase_cat_dom"/>
</dbReference>
<dbReference type="GO" id="GO:0005524">
    <property type="term" value="F:ATP binding"/>
    <property type="evidence" value="ECO:0007669"/>
    <property type="project" value="InterPro"/>
</dbReference>
<dbReference type="AlphaFoldDB" id="A0AAN8VDY5"/>
<dbReference type="PANTHER" id="PTHR46204:SF5">
    <property type="entry name" value="PROTEIN KINASE DOMAIN-CONTAINING PROTEIN"/>
    <property type="match status" value="1"/>
</dbReference>
<dbReference type="InterPro" id="IPR011009">
    <property type="entry name" value="Kinase-like_dom_sf"/>
</dbReference>
<keyword evidence="9" id="KW-0418">Kinase</keyword>
<dbReference type="GO" id="GO:0005886">
    <property type="term" value="C:plasma membrane"/>
    <property type="evidence" value="ECO:0007669"/>
    <property type="project" value="UniProtKB-SubCell"/>
</dbReference>
<dbReference type="GO" id="GO:0004713">
    <property type="term" value="F:protein tyrosine kinase activity"/>
    <property type="evidence" value="ECO:0007669"/>
    <property type="project" value="InterPro"/>
</dbReference>
<reference evidence="9 10" key="1">
    <citation type="submission" date="2023-12" db="EMBL/GenBank/DDBJ databases">
        <title>A high-quality genome assembly for Dillenia turbinata (Dilleniales).</title>
        <authorList>
            <person name="Chanderbali A."/>
        </authorList>
    </citation>
    <scope>NUCLEOTIDE SEQUENCE [LARGE SCALE GENOMIC DNA]</scope>
    <source>
        <strain evidence="9">LSX21</strain>
        <tissue evidence="9">Leaf</tissue>
    </source>
</reference>
<sequence length="417" mass="46304">MGIWYFVNGICGVSFLVTALLAFGSYGFHVSPMQCNVSLAKSCPASIYYVPKTKISLEETATLFGVDSHLVNGTVDGFLITVNCSCLLGHDYFSWHTDYIVEPGDTWEVISAKFGSFVVQKLDKALIVYRTVTRLQRPESGSESKSRGCSDACISIELIGYAAGGEYLFLVYEFAQHGALTDHLQSLDLKGLDFHAIPHPKPILIAGEALKTRYKPLTWTSRVQIALDAAKGLEYIHMHTKPYYVHRNMKTSNILLSSNFHAKRRFASQSDFATGTETLVLEYVGSIVCFRDIYMPCYSLEASYFIQIADFGLVKLQEHSPEAGASVSRIVGTFGYLAPEYVMDGHVTTKTDVMPTIVSILDSSEDSLTHYHRDSVLQGWLDCPRIAWMTTGTGGLTCPKLCFGSHIFRCPPRRGRD</sequence>
<dbReference type="PANTHER" id="PTHR46204">
    <property type="entry name" value="CHITIN ELICITOR RECEPTOR KINASE 1-RELATED"/>
    <property type="match status" value="1"/>
</dbReference>
<organism evidence="9 10">
    <name type="scientific">Dillenia turbinata</name>
    <dbReference type="NCBI Taxonomy" id="194707"/>
    <lineage>
        <taxon>Eukaryota</taxon>
        <taxon>Viridiplantae</taxon>
        <taxon>Streptophyta</taxon>
        <taxon>Embryophyta</taxon>
        <taxon>Tracheophyta</taxon>
        <taxon>Spermatophyta</taxon>
        <taxon>Magnoliopsida</taxon>
        <taxon>eudicotyledons</taxon>
        <taxon>Gunneridae</taxon>
        <taxon>Pentapetalae</taxon>
        <taxon>Dilleniales</taxon>
        <taxon>Dilleniaceae</taxon>
        <taxon>Dillenia</taxon>
    </lineage>
</organism>
<evidence type="ECO:0000313" key="10">
    <source>
        <dbReference type="Proteomes" id="UP001370490"/>
    </source>
</evidence>
<name>A0AAN8VDY5_9MAGN</name>
<dbReference type="Pfam" id="PF07714">
    <property type="entry name" value="PK_Tyr_Ser-Thr"/>
    <property type="match status" value="1"/>
</dbReference>
<dbReference type="InterPro" id="IPR001245">
    <property type="entry name" value="Ser-Thr/Tyr_kinase_cat_dom"/>
</dbReference>
<evidence type="ECO:0000256" key="1">
    <source>
        <dbReference type="ARBA" id="ARBA00004162"/>
    </source>
</evidence>
<accession>A0AAN8VDY5</accession>
<keyword evidence="2" id="KW-1003">Cell membrane</keyword>